<keyword evidence="4" id="KW-1185">Reference proteome</keyword>
<dbReference type="OrthoDB" id="9970295at2759"/>
<dbReference type="PANTHER" id="PTHR22925">
    <property type="entry name" value="GLYCOSYL HYDROLASE 43 FAMILY MEMBER"/>
    <property type="match status" value="1"/>
</dbReference>
<organism evidence="3 4">
    <name type="scientific">Gymnopus androsaceus JB14</name>
    <dbReference type="NCBI Taxonomy" id="1447944"/>
    <lineage>
        <taxon>Eukaryota</taxon>
        <taxon>Fungi</taxon>
        <taxon>Dikarya</taxon>
        <taxon>Basidiomycota</taxon>
        <taxon>Agaricomycotina</taxon>
        <taxon>Agaricomycetes</taxon>
        <taxon>Agaricomycetidae</taxon>
        <taxon>Agaricales</taxon>
        <taxon>Marasmiineae</taxon>
        <taxon>Omphalotaceae</taxon>
        <taxon>Gymnopus</taxon>
    </lineage>
</organism>
<dbReference type="CDD" id="cd04081">
    <property type="entry name" value="CBM35_galactosidase-like"/>
    <property type="match status" value="1"/>
</dbReference>
<evidence type="ECO:0000259" key="2">
    <source>
        <dbReference type="PROSITE" id="PS51175"/>
    </source>
</evidence>
<dbReference type="GO" id="GO:0030246">
    <property type="term" value="F:carbohydrate binding"/>
    <property type="evidence" value="ECO:0007669"/>
    <property type="project" value="InterPro"/>
</dbReference>
<dbReference type="SUPFAM" id="SSF75005">
    <property type="entry name" value="Arabinanase/levansucrase/invertase"/>
    <property type="match status" value="1"/>
</dbReference>
<reference evidence="3" key="1">
    <citation type="journal article" date="2019" name="Environ. Microbiol.">
        <title>Fungal ecological strategies reflected in gene transcription - a case study of two litter decomposers.</title>
        <authorList>
            <person name="Barbi F."/>
            <person name="Kohler A."/>
            <person name="Barry K."/>
            <person name="Baskaran P."/>
            <person name="Daum C."/>
            <person name="Fauchery L."/>
            <person name="Ihrmark K."/>
            <person name="Kuo A."/>
            <person name="LaButti K."/>
            <person name="Lipzen A."/>
            <person name="Morin E."/>
            <person name="Grigoriev I.V."/>
            <person name="Henrissat B."/>
            <person name="Lindahl B."/>
            <person name="Martin F."/>
        </authorList>
    </citation>
    <scope>NUCLEOTIDE SEQUENCE</scope>
    <source>
        <strain evidence="3">JB14</strain>
    </source>
</reference>
<dbReference type="PROSITE" id="PS51175">
    <property type="entry name" value="CBM6"/>
    <property type="match status" value="1"/>
</dbReference>
<gene>
    <name evidence="3" type="ORF">BT96DRAFT_953682</name>
</gene>
<accession>A0A6A4IFB7</accession>
<dbReference type="InterPro" id="IPR008979">
    <property type="entry name" value="Galactose-bd-like_sf"/>
</dbReference>
<protein>
    <submittedName>
        <fullName evidence="3">Galactan 1,3-beta-galactosidase</fullName>
    </submittedName>
</protein>
<dbReference type="Gene3D" id="2.115.10.20">
    <property type="entry name" value="Glycosyl hydrolase domain, family 43"/>
    <property type="match status" value="2"/>
</dbReference>
<feature type="domain" description="CBM6" evidence="2">
    <location>
        <begin position="264"/>
        <end position="386"/>
    </location>
</feature>
<sequence length="389" mass="41477">MLPLFVVLVIAVALARAVVIVPGADWTDTDGNPIQGHGAGKFGEDKSLNSILFHAISCYTSTDLGTWTRQNNALTPIAGTMISDENVVERPKVIFNTKNSEYVLWFHSDNSDYGAAMVGVATASTPCTAYLLYASDNNQDFKISMLNADYLNVTEQIYYLIASHTTGWDPNPNKVFSATSLAGPWSAQVDIAPENVNTYNSQNAYDMLLGTSAIYMVSLPHELSVHYVWFPLSWSSSSGLPVIVPADVWDLNIAAGTYTVETGTAYQAESGTLGGSAVILTNSVYSNGEAVGFLGNGGTLTMKNIEGIGADQWVALYYANGDSTYRNTTISVNGGANIVVQQPPSGGGQVIQSTPVQLNLKSGANTLVFSADQSNFAGDLDRIIVYTAT</sequence>
<feature type="signal peptide" evidence="1">
    <location>
        <begin position="1"/>
        <end position="17"/>
    </location>
</feature>
<name>A0A6A4IFB7_9AGAR</name>
<dbReference type="Proteomes" id="UP000799118">
    <property type="component" value="Unassembled WGS sequence"/>
</dbReference>
<proteinExistence type="predicted"/>
<dbReference type="InterPro" id="IPR005084">
    <property type="entry name" value="CBM6"/>
</dbReference>
<dbReference type="InterPro" id="IPR055240">
    <property type="entry name" value="CBM13-like"/>
</dbReference>
<dbReference type="Pfam" id="PF22704">
    <property type="entry name" value="CBM13-like"/>
    <property type="match status" value="1"/>
</dbReference>
<dbReference type="InterPro" id="IPR023296">
    <property type="entry name" value="Glyco_hydro_beta-prop_sf"/>
</dbReference>
<dbReference type="Gene3D" id="2.60.120.260">
    <property type="entry name" value="Galactose-binding domain-like"/>
    <property type="match status" value="1"/>
</dbReference>
<dbReference type="SUPFAM" id="SSF49785">
    <property type="entry name" value="Galactose-binding domain-like"/>
    <property type="match status" value="1"/>
</dbReference>
<keyword evidence="1" id="KW-0732">Signal</keyword>
<dbReference type="AlphaFoldDB" id="A0A6A4IFB7"/>
<dbReference type="EMBL" id="ML769388">
    <property type="protein sequence ID" value="KAE9409341.1"/>
    <property type="molecule type" value="Genomic_DNA"/>
</dbReference>
<evidence type="ECO:0000313" key="4">
    <source>
        <dbReference type="Proteomes" id="UP000799118"/>
    </source>
</evidence>
<evidence type="ECO:0000256" key="1">
    <source>
        <dbReference type="SAM" id="SignalP"/>
    </source>
</evidence>
<evidence type="ECO:0000313" key="3">
    <source>
        <dbReference type="EMBL" id="KAE9409341.1"/>
    </source>
</evidence>
<dbReference type="PANTHER" id="PTHR22925:SF3">
    <property type="entry name" value="GLYCOSYL HYDROLASE FAMILY PROTEIN 43"/>
    <property type="match status" value="1"/>
</dbReference>
<feature type="chain" id="PRO_5025412124" evidence="1">
    <location>
        <begin position="18"/>
        <end position="389"/>
    </location>
</feature>